<dbReference type="PRINTS" id="PR00723">
    <property type="entry name" value="SUBTILISIN"/>
</dbReference>
<feature type="signal peptide" evidence="8">
    <location>
        <begin position="1"/>
        <end position="26"/>
    </location>
</feature>
<dbReference type="PROSITE" id="PS00138">
    <property type="entry name" value="SUBTILASE_SER"/>
    <property type="match status" value="1"/>
</dbReference>
<evidence type="ECO:0000256" key="3">
    <source>
        <dbReference type="ARBA" id="ARBA00022723"/>
    </source>
</evidence>
<keyword evidence="5 6" id="KW-0720">Serine protease</keyword>
<keyword evidence="4 6" id="KW-0378">Hydrolase</keyword>
<proteinExistence type="inferred from homology"/>
<dbReference type="RefSeq" id="WP_248210926.1">
    <property type="nucleotide sequence ID" value="NZ_JALNMH010000014.1"/>
</dbReference>
<dbReference type="CDD" id="cd00063">
    <property type="entry name" value="FN3"/>
    <property type="match status" value="3"/>
</dbReference>
<dbReference type="Gene3D" id="2.60.40.10">
    <property type="entry name" value="Immunoglobulins"/>
    <property type="match status" value="3"/>
</dbReference>
<dbReference type="EMBL" id="JALNMH010000014">
    <property type="protein sequence ID" value="MCK7595160.1"/>
    <property type="molecule type" value="Genomic_DNA"/>
</dbReference>
<evidence type="ECO:0000256" key="6">
    <source>
        <dbReference type="PROSITE-ProRule" id="PRU01240"/>
    </source>
</evidence>
<dbReference type="Gene3D" id="3.30.70.80">
    <property type="entry name" value="Peptidase S8 propeptide/proteinase inhibitor I9"/>
    <property type="match status" value="1"/>
</dbReference>
<dbReference type="SUPFAM" id="SSF49265">
    <property type="entry name" value="Fibronectin type III"/>
    <property type="match status" value="2"/>
</dbReference>
<evidence type="ECO:0000256" key="1">
    <source>
        <dbReference type="ARBA" id="ARBA00011073"/>
    </source>
</evidence>
<evidence type="ECO:0000256" key="2">
    <source>
        <dbReference type="ARBA" id="ARBA00022670"/>
    </source>
</evidence>
<comment type="caution">
    <text evidence="10">The sequence shown here is derived from an EMBL/GenBank/DDBJ whole genome shotgun (WGS) entry which is preliminary data.</text>
</comment>
<sequence length="693" mass="70192">MAQWMVPVRRSLALSLLLALPGAALPAEISERVMVRFSPGKSADGESLLKAAGAKVHVRLDWMDTLAVSLPPEAIEVLREQPEVLAVEPDPVRRSFAQQVPYGITLVDSTNLWSSGATGSNVLICVIDSGINATHEDLVGNISGGSPAGWDSDACGHGTHVAGTAAARNNTLGVVGVAHAASLYVVKIFSGDAQSCGSAFSSNILSAAQQCASAGSAQNKRVVINLSLGGSGSSSIESSGFASLYNTGANLIVAAAGNDGTSNLSYPASYDSVISVGAVNSTKALAAFSQRNAQVELVAPGVGIQSTYPSAGGVNPANGYAMLSGTSMASPHVAGVAAAIWSRSPQRTAAEVRSALTSTAEDLGTPGRDPEFGFGLVRGLSALTALQPSDTMAPSTPAGLAAALSGNTAVNLSWSASSDSGSGVQGYKIERCTGSTCSSFAQIGTATSNSYRDTGIAAGNTYRYRVRAHDVAGNHSAYSSIISATTAGAGADTSAPSAPGSPSLKALSSTSMTLSWRAAADIGSGVASYRIERCQNTGCTNFTQIATSSSLSYTATGLTVRAVYRFRVRAVDRAGNLGAYSAIVQSSAQTTAISDRLPPGAPGGLSATASSGTAIALRWTAATDAGGSGVGSYRVERCQGSTCTNFTQVITTSATTITVSGLAARTPYRFRVRAVDRANNLGAYSSIASATTL</sequence>
<evidence type="ECO:0000256" key="7">
    <source>
        <dbReference type="RuleBase" id="RU003355"/>
    </source>
</evidence>
<dbReference type="InterPro" id="IPR023828">
    <property type="entry name" value="Peptidase_S8_Ser-AS"/>
</dbReference>
<dbReference type="SUPFAM" id="SSF52743">
    <property type="entry name" value="Subtilisin-like"/>
    <property type="match status" value="1"/>
</dbReference>
<feature type="active site" description="Charge relay system" evidence="6">
    <location>
        <position position="128"/>
    </location>
</feature>
<feature type="chain" id="PRO_5047489543" evidence="8">
    <location>
        <begin position="27"/>
        <end position="693"/>
    </location>
</feature>
<dbReference type="InterPro" id="IPR013783">
    <property type="entry name" value="Ig-like_fold"/>
</dbReference>
<keyword evidence="3" id="KW-0479">Metal-binding</keyword>
<gene>
    <name evidence="10" type="ORF">M0G41_15975</name>
</gene>
<dbReference type="Gene3D" id="3.40.50.200">
    <property type="entry name" value="Peptidase S8/S53 domain"/>
    <property type="match status" value="1"/>
</dbReference>
<dbReference type="InterPro" id="IPR050131">
    <property type="entry name" value="Peptidase_S8_subtilisin-like"/>
</dbReference>
<organism evidence="10 11">
    <name type="scientific">Pseudomarimonas salicorniae</name>
    <dbReference type="NCBI Taxonomy" id="2933270"/>
    <lineage>
        <taxon>Bacteria</taxon>
        <taxon>Pseudomonadati</taxon>
        <taxon>Pseudomonadota</taxon>
        <taxon>Gammaproteobacteria</taxon>
        <taxon>Lysobacterales</taxon>
        <taxon>Lysobacteraceae</taxon>
        <taxon>Pseudomarimonas</taxon>
    </lineage>
</organism>
<dbReference type="InterPro" id="IPR036852">
    <property type="entry name" value="Peptidase_S8/S53_dom_sf"/>
</dbReference>
<dbReference type="InterPro" id="IPR023827">
    <property type="entry name" value="Peptidase_S8_Asp-AS"/>
</dbReference>
<dbReference type="InterPro" id="IPR015500">
    <property type="entry name" value="Peptidase_S8_subtilisin-rel"/>
</dbReference>
<name>A0ABT0GKS4_9GAMM</name>
<dbReference type="CDD" id="cd07477">
    <property type="entry name" value="Peptidases_S8_Subtilisin_subset"/>
    <property type="match status" value="1"/>
</dbReference>
<evidence type="ECO:0000256" key="4">
    <source>
        <dbReference type="ARBA" id="ARBA00022801"/>
    </source>
</evidence>
<keyword evidence="2 6" id="KW-0645">Protease</keyword>
<dbReference type="PROSITE" id="PS00136">
    <property type="entry name" value="SUBTILASE_ASP"/>
    <property type="match status" value="1"/>
</dbReference>
<evidence type="ECO:0000256" key="5">
    <source>
        <dbReference type="ARBA" id="ARBA00022825"/>
    </source>
</evidence>
<dbReference type="PANTHER" id="PTHR43806:SF11">
    <property type="entry name" value="CEREVISIN-RELATED"/>
    <property type="match status" value="1"/>
</dbReference>
<dbReference type="Pfam" id="PF00082">
    <property type="entry name" value="Peptidase_S8"/>
    <property type="match status" value="1"/>
</dbReference>
<reference evidence="10" key="1">
    <citation type="submission" date="2022-04" db="EMBL/GenBank/DDBJ databases">
        <title>Lysobacter sp. CAU 1642 isolated from sea sand.</title>
        <authorList>
            <person name="Kim W."/>
        </authorList>
    </citation>
    <scope>NUCLEOTIDE SEQUENCE</scope>
    <source>
        <strain evidence="10">CAU 1642</strain>
    </source>
</reference>
<dbReference type="Pfam" id="PF00041">
    <property type="entry name" value="fn3"/>
    <property type="match status" value="3"/>
</dbReference>
<dbReference type="Proteomes" id="UP001431449">
    <property type="component" value="Unassembled WGS sequence"/>
</dbReference>
<dbReference type="InterPro" id="IPR034202">
    <property type="entry name" value="Subtilisin_Carlsberg-like"/>
</dbReference>
<evidence type="ECO:0000259" key="9">
    <source>
        <dbReference type="PROSITE" id="PS50853"/>
    </source>
</evidence>
<dbReference type="PROSITE" id="PS00137">
    <property type="entry name" value="SUBTILASE_HIS"/>
    <property type="match status" value="1"/>
</dbReference>
<feature type="domain" description="Fibronectin type-III" evidence="9">
    <location>
        <begin position="498"/>
        <end position="593"/>
    </location>
</feature>
<feature type="domain" description="Fibronectin type-III" evidence="9">
    <location>
        <begin position="393"/>
        <end position="489"/>
    </location>
</feature>
<feature type="active site" description="Charge relay system" evidence="6">
    <location>
        <position position="157"/>
    </location>
</feature>
<dbReference type="InterPro" id="IPR037045">
    <property type="entry name" value="S8pro/Inhibitor_I9_sf"/>
</dbReference>
<evidence type="ECO:0000313" key="10">
    <source>
        <dbReference type="EMBL" id="MCK7595160.1"/>
    </source>
</evidence>
<dbReference type="InterPro" id="IPR022398">
    <property type="entry name" value="Peptidase_S8_His-AS"/>
</dbReference>
<dbReference type="PROSITE" id="PS50853">
    <property type="entry name" value="FN3"/>
    <property type="match status" value="3"/>
</dbReference>
<feature type="domain" description="Fibronectin type-III" evidence="9">
    <location>
        <begin position="601"/>
        <end position="693"/>
    </location>
</feature>
<protein>
    <submittedName>
        <fullName evidence="10">S8 family serine peptidase</fullName>
    </submittedName>
</protein>
<keyword evidence="11" id="KW-1185">Reference proteome</keyword>
<feature type="active site" description="Charge relay system" evidence="6">
    <location>
        <position position="327"/>
    </location>
</feature>
<accession>A0ABT0GKS4</accession>
<dbReference type="InterPro" id="IPR036116">
    <property type="entry name" value="FN3_sf"/>
</dbReference>
<dbReference type="PANTHER" id="PTHR43806">
    <property type="entry name" value="PEPTIDASE S8"/>
    <property type="match status" value="1"/>
</dbReference>
<dbReference type="InterPro" id="IPR003961">
    <property type="entry name" value="FN3_dom"/>
</dbReference>
<evidence type="ECO:0000313" key="11">
    <source>
        <dbReference type="Proteomes" id="UP001431449"/>
    </source>
</evidence>
<dbReference type="InterPro" id="IPR000209">
    <property type="entry name" value="Peptidase_S8/S53_dom"/>
</dbReference>
<dbReference type="SMART" id="SM00060">
    <property type="entry name" value="FN3"/>
    <property type="match status" value="3"/>
</dbReference>
<comment type="similarity">
    <text evidence="1 6 7">Belongs to the peptidase S8 family.</text>
</comment>
<keyword evidence="8" id="KW-0732">Signal</keyword>
<evidence type="ECO:0000256" key="8">
    <source>
        <dbReference type="SAM" id="SignalP"/>
    </source>
</evidence>
<dbReference type="PROSITE" id="PS51892">
    <property type="entry name" value="SUBTILASE"/>
    <property type="match status" value="1"/>
</dbReference>